<feature type="transmembrane region" description="Helical" evidence="10">
    <location>
        <begin position="41"/>
        <end position="59"/>
    </location>
</feature>
<keyword evidence="6 10" id="KW-1133">Transmembrane helix</keyword>
<dbReference type="InterPro" id="IPR004117">
    <property type="entry name" value="7tm6_olfct_rcpt"/>
</dbReference>
<evidence type="ECO:0000256" key="4">
    <source>
        <dbReference type="ARBA" id="ARBA00022692"/>
    </source>
</evidence>
<evidence type="ECO:0000256" key="2">
    <source>
        <dbReference type="ARBA" id="ARBA00022475"/>
    </source>
</evidence>
<dbReference type="Proteomes" id="UP000786811">
    <property type="component" value="Unassembled WGS sequence"/>
</dbReference>
<feature type="transmembrane region" description="Helical" evidence="10">
    <location>
        <begin position="265"/>
        <end position="289"/>
    </location>
</feature>
<reference evidence="11" key="1">
    <citation type="submission" date="2021-04" db="EMBL/GenBank/DDBJ databases">
        <authorList>
            <person name="Chebbi M.A.C M."/>
        </authorList>
    </citation>
    <scope>NUCLEOTIDE SEQUENCE</scope>
</reference>
<dbReference type="GO" id="GO:0005886">
    <property type="term" value="C:plasma membrane"/>
    <property type="evidence" value="ECO:0007669"/>
    <property type="project" value="UniProtKB-SubCell"/>
</dbReference>
<feature type="non-terminal residue" evidence="11">
    <location>
        <position position="1"/>
    </location>
</feature>
<evidence type="ECO:0000256" key="10">
    <source>
        <dbReference type="SAM" id="Phobius"/>
    </source>
</evidence>
<dbReference type="PANTHER" id="PTHR21137">
    <property type="entry name" value="ODORANT RECEPTOR"/>
    <property type="match status" value="1"/>
</dbReference>
<dbReference type="OrthoDB" id="8185860at2759"/>
<feature type="transmembrane region" description="Helical" evidence="10">
    <location>
        <begin position="360"/>
        <end position="380"/>
    </location>
</feature>
<dbReference type="AlphaFoldDB" id="A0A8J2H6X4"/>
<gene>
    <name evidence="11" type="ORF">HICCMSTLAB_LOCUS2981</name>
</gene>
<keyword evidence="9" id="KW-0807">Transducer</keyword>
<dbReference type="Pfam" id="PF02949">
    <property type="entry name" value="7tm_6"/>
    <property type="match status" value="1"/>
</dbReference>
<evidence type="ECO:0000256" key="5">
    <source>
        <dbReference type="ARBA" id="ARBA00022725"/>
    </source>
</evidence>
<keyword evidence="2" id="KW-1003">Cell membrane</keyword>
<evidence type="ECO:0000256" key="8">
    <source>
        <dbReference type="ARBA" id="ARBA00023170"/>
    </source>
</evidence>
<feature type="transmembrane region" description="Helical" evidence="10">
    <location>
        <begin position="296"/>
        <end position="316"/>
    </location>
</feature>
<evidence type="ECO:0000313" key="11">
    <source>
        <dbReference type="EMBL" id="CAG5079315.1"/>
    </source>
</evidence>
<dbReference type="GO" id="GO:0005549">
    <property type="term" value="F:odorant binding"/>
    <property type="evidence" value="ECO:0007669"/>
    <property type="project" value="InterPro"/>
</dbReference>
<keyword evidence="5" id="KW-0552">Olfaction</keyword>
<proteinExistence type="predicted"/>
<accession>A0A8J2H6X4</accession>
<evidence type="ECO:0000256" key="6">
    <source>
        <dbReference type="ARBA" id="ARBA00022989"/>
    </source>
</evidence>
<keyword evidence="8 11" id="KW-0675">Receptor</keyword>
<name>A0A8J2H6X4_COTCN</name>
<dbReference type="EMBL" id="CAJNRD030001117">
    <property type="protein sequence ID" value="CAG5079315.1"/>
    <property type="molecule type" value="Genomic_DNA"/>
</dbReference>
<evidence type="ECO:0000256" key="9">
    <source>
        <dbReference type="ARBA" id="ARBA00023224"/>
    </source>
</evidence>
<feature type="transmembrane region" description="Helical" evidence="10">
    <location>
        <begin position="71"/>
        <end position="90"/>
    </location>
</feature>
<comment type="caution">
    <text evidence="11">The sequence shown here is derived from an EMBL/GenBank/DDBJ whole genome shotgun (WGS) entry which is preliminary data.</text>
</comment>
<evidence type="ECO:0000256" key="1">
    <source>
        <dbReference type="ARBA" id="ARBA00004651"/>
    </source>
</evidence>
<comment type="subcellular location">
    <subcellularLocation>
        <location evidence="1">Cell membrane</location>
        <topology evidence="1">Multi-pass membrane protein</topology>
    </subcellularLocation>
</comment>
<keyword evidence="7 10" id="KW-0472">Membrane</keyword>
<dbReference type="GO" id="GO:0007165">
    <property type="term" value="P:signal transduction"/>
    <property type="evidence" value="ECO:0007669"/>
    <property type="project" value="UniProtKB-KW"/>
</dbReference>
<keyword evidence="4 10" id="KW-0812">Transmembrane</keyword>
<protein>
    <submittedName>
        <fullName evidence="11">Olfactory receptor 195</fullName>
    </submittedName>
</protein>
<feature type="transmembrane region" description="Helical" evidence="10">
    <location>
        <begin position="127"/>
        <end position="151"/>
    </location>
</feature>
<evidence type="ECO:0000256" key="7">
    <source>
        <dbReference type="ARBA" id="ARBA00023136"/>
    </source>
</evidence>
<dbReference type="PANTHER" id="PTHR21137:SF35">
    <property type="entry name" value="ODORANT RECEPTOR 19A-RELATED"/>
    <property type="match status" value="1"/>
</dbReference>
<keyword evidence="3" id="KW-0716">Sensory transduction</keyword>
<feature type="transmembrane region" description="Helical" evidence="10">
    <location>
        <begin position="12"/>
        <end position="29"/>
    </location>
</feature>
<keyword evidence="12" id="KW-1185">Reference proteome</keyword>
<sequence>MSRDTWNSGTSYGLMIYKLIMWPLGLWPLNRGSVFSEIRLILAAITQASTCICLHIEIWLNCQGLEDILDIFVLSVFSLLACIKGLIVRFHQEKMYCNVSSAIEDWFTLPLNNNLENRKIMMKHARIGRIVCISLMAPASGGTLSWIIFALPLPMFIPENYTDVFRNYPLQTACTFQSITLTGFYHIVFVVQIYQLITTCLGNCGNDVFFFGLGMHVCGQLEILKNEFRRLKTTNNKIEDRKIFQNLVQRHSHLMNLIYKLESSFNLVILAQLIMSGILICIMGLQVIIALKTKNLFAGIKALVVLSSLMSQLFLYSYGGDYLTSQCEDIAFAVYESPWHKSSTKKIKDLQFIILRAEKLIYVTAGKFFCMTLGTFMDIIKLSVSYMSVLRVAVDV</sequence>
<evidence type="ECO:0000256" key="3">
    <source>
        <dbReference type="ARBA" id="ARBA00022606"/>
    </source>
</evidence>
<evidence type="ECO:0000313" key="12">
    <source>
        <dbReference type="Proteomes" id="UP000786811"/>
    </source>
</evidence>
<organism evidence="11 12">
    <name type="scientific">Cotesia congregata</name>
    <name type="common">Parasitoid wasp</name>
    <name type="synonym">Apanteles congregatus</name>
    <dbReference type="NCBI Taxonomy" id="51543"/>
    <lineage>
        <taxon>Eukaryota</taxon>
        <taxon>Metazoa</taxon>
        <taxon>Ecdysozoa</taxon>
        <taxon>Arthropoda</taxon>
        <taxon>Hexapoda</taxon>
        <taxon>Insecta</taxon>
        <taxon>Pterygota</taxon>
        <taxon>Neoptera</taxon>
        <taxon>Endopterygota</taxon>
        <taxon>Hymenoptera</taxon>
        <taxon>Apocrita</taxon>
        <taxon>Ichneumonoidea</taxon>
        <taxon>Braconidae</taxon>
        <taxon>Microgastrinae</taxon>
        <taxon>Cotesia</taxon>
    </lineage>
</organism>
<dbReference type="GO" id="GO:0004984">
    <property type="term" value="F:olfactory receptor activity"/>
    <property type="evidence" value="ECO:0007669"/>
    <property type="project" value="InterPro"/>
</dbReference>